<evidence type="ECO:0000313" key="4">
    <source>
        <dbReference type="Proteomes" id="UP000316981"/>
    </source>
</evidence>
<sequence length="125" mass="14654">MINLKINALFFFIVANTIFLSQTYASDNFTILTGHILNKKSIDEQNKIHPYDVVLLPTARDFYLKEEGEEYKKIKEIQLNYLDVKYKIEYNKPAQITCKGLYSADSMFHYTNLICVVGKINYIKR</sequence>
<reference evidence="2 4" key="2">
    <citation type="submission" date="2019-07" db="EMBL/GenBank/DDBJ databases">
        <title>Draft Genome Sequence of the first blaOXA-58-Harboring Acinetobacter colistiniresistens clinical isolate from Brazil.</title>
        <authorList>
            <person name="Favaro L.S."/>
            <person name="Paula-Petroli S.B."/>
            <person name="Moura C.F."/>
            <person name="Tognim M.C.B."/>
            <person name="Venancio E.J."/>
            <person name="Yamada-Ogatta S.F."/>
            <person name="Carrara-Marroni F.E."/>
        </authorList>
    </citation>
    <scope>NUCLEOTIDE SEQUENCE [LARGE SCALE GENOMIC DNA]</scope>
    <source>
        <strain evidence="2 4">DL</strain>
    </source>
</reference>
<accession>S3UT18</accession>
<dbReference type="Proteomes" id="UP000014559">
    <property type="component" value="Unassembled WGS sequence"/>
</dbReference>
<dbReference type="AlphaFoldDB" id="S3UT18"/>
<proteinExistence type="predicted"/>
<name>S3UT18_9GAMM</name>
<dbReference type="Proteomes" id="UP000316981">
    <property type="component" value="Unassembled WGS sequence"/>
</dbReference>
<organism evidence="1 3">
    <name type="scientific">Acinetobacter colistiniresistens</name>
    <dbReference type="NCBI Taxonomy" id="280145"/>
    <lineage>
        <taxon>Bacteria</taxon>
        <taxon>Pseudomonadati</taxon>
        <taxon>Pseudomonadota</taxon>
        <taxon>Gammaproteobacteria</taxon>
        <taxon>Moraxellales</taxon>
        <taxon>Moraxellaceae</taxon>
        <taxon>Acinetobacter</taxon>
    </lineage>
</organism>
<comment type="caution">
    <text evidence="1">The sequence shown here is derived from an EMBL/GenBank/DDBJ whole genome shotgun (WGS) entry which is preliminary data.</text>
</comment>
<dbReference type="HOGENOM" id="CLU_1998940_0_0_6"/>
<evidence type="ECO:0000313" key="3">
    <source>
        <dbReference type="Proteomes" id="UP000014559"/>
    </source>
</evidence>
<gene>
    <name evidence="1" type="ORF">F907_00161</name>
    <name evidence="2" type="ORF">FPV60_21660</name>
</gene>
<evidence type="ECO:0008006" key="5">
    <source>
        <dbReference type="Google" id="ProtNLM"/>
    </source>
</evidence>
<dbReference type="RefSeq" id="WP_016651301.1">
    <property type="nucleotide sequence ID" value="NZ_BGNT01000098.1"/>
</dbReference>
<dbReference type="EMBL" id="VMTP01000129">
    <property type="protein sequence ID" value="TVT74796.1"/>
    <property type="molecule type" value="Genomic_DNA"/>
</dbReference>
<reference evidence="1 3" key="1">
    <citation type="submission" date="2013-06" db="EMBL/GenBank/DDBJ databases">
        <title>The Genome Sequence of Acinetobacter sp. NIPH 2036.</title>
        <authorList>
            <consortium name="The Broad Institute Genome Sequencing Platform"/>
            <consortium name="The Broad Institute Genome Sequencing Center for Infectious Disease"/>
            <person name="Cerqueira G."/>
            <person name="Feldgarden M."/>
            <person name="Courvalin P."/>
            <person name="Perichon B."/>
            <person name="Grillot-Courvalin C."/>
            <person name="Clermont D."/>
            <person name="Rocha E."/>
            <person name="Yoon E.-J."/>
            <person name="Nemec A."/>
            <person name="Young S.K."/>
            <person name="Zeng Q."/>
            <person name="Gargeya S."/>
            <person name="Fitzgerald M."/>
            <person name="Abouelleil A."/>
            <person name="Alvarado L."/>
            <person name="Berlin A.M."/>
            <person name="Chapman S.B."/>
            <person name="Dewar J."/>
            <person name="Goldberg J."/>
            <person name="Griggs A."/>
            <person name="Gujja S."/>
            <person name="Hansen M."/>
            <person name="Howarth C."/>
            <person name="Imamovic A."/>
            <person name="Larimer J."/>
            <person name="McCowan C."/>
            <person name="Murphy C."/>
            <person name="Pearson M."/>
            <person name="Priest M."/>
            <person name="Roberts A."/>
            <person name="Saif S."/>
            <person name="Shea T."/>
            <person name="Sykes S."/>
            <person name="Wortman J."/>
            <person name="Nusbaum C."/>
            <person name="Birren B."/>
        </authorList>
    </citation>
    <scope>NUCLEOTIDE SEQUENCE [LARGE SCALE GENOMIC DNA]</scope>
    <source>
        <strain evidence="1 3">NIPH 2036</strain>
    </source>
</reference>
<evidence type="ECO:0000313" key="1">
    <source>
        <dbReference type="EMBL" id="EPG42737.1"/>
    </source>
</evidence>
<dbReference type="EMBL" id="ATGK01000002">
    <property type="protein sequence ID" value="EPG42737.1"/>
    <property type="molecule type" value="Genomic_DNA"/>
</dbReference>
<dbReference type="GeneID" id="45419510"/>
<evidence type="ECO:0000313" key="2">
    <source>
        <dbReference type="EMBL" id="TVT74796.1"/>
    </source>
</evidence>
<protein>
    <recommendedName>
        <fullName evidence="5">DUF4431 domain-containing protein</fullName>
    </recommendedName>
</protein>